<comment type="caution">
    <text evidence="2">The sequence shown here is derived from an EMBL/GenBank/DDBJ whole genome shotgun (WGS) entry which is preliminary data.</text>
</comment>
<evidence type="ECO:0000313" key="3">
    <source>
        <dbReference type="Proteomes" id="UP000222788"/>
    </source>
</evidence>
<keyword evidence="3" id="KW-1185">Reference proteome</keyword>
<dbReference type="AlphaFoldDB" id="A0A2C5X0Z3"/>
<protein>
    <submittedName>
        <fullName evidence="2">Uncharacterized protein</fullName>
    </submittedName>
</protein>
<feature type="compositionally biased region" description="Acidic residues" evidence="1">
    <location>
        <begin position="64"/>
        <end position="88"/>
    </location>
</feature>
<name>A0A2C5X0Z3_9PEZI</name>
<sequence>MCNTQLQVSTINKLTPHTTPQPKESTAPDFLSAKPHNSRQLHSLWRKRKWWRHLPDLPHPVPPDDPDDPDEPEDDPDDDEPEPEDDESSPGTVTGTLLPPGT</sequence>
<evidence type="ECO:0000313" key="2">
    <source>
        <dbReference type="EMBL" id="PHH51640.1"/>
    </source>
</evidence>
<dbReference type="Proteomes" id="UP000222788">
    <property type="component" value="Unassembled WGS sequence"/>
</dbReference>
<organism evidence="2 3">
    <name type="scientific">Ceratocystis fimbriata CBS 114723</name>
    <dbReference type="NCBI Taxonomy" id="1035309"/>
    <lineage>
        <taxon>Eukaryota</taxon>
        <taxon>Fungi</taxon>
        <taxon>Dikarya</taxon>
        <taxon>Ascomycota</taxon>
        <taxon>Pezizomycotina</taxon>
        <taxon>Sordariomycetes</taxon>
        <taxon>Hypocreomycetidae</taxon>
        <taxon>Microascales</taxon>
        <taxon>Ceratocystidaceae</taxon>
        <taxon>Ceratocystis</taxon>
    </lineage>
</organism>
<evidence type="ECO:0000256" key="1">
    <source>
        <dbReference type="SAM" id="MobiDB-lite"/>
    </source>
</evidence>
<proteinExistence type="predicted"/>
<reference evidence="2 3" key="1">
    <citation type="journal article" date="2013" name="Fungal Biol.">
        <title>Analysis of microsatellite markers in the genome of the plant pathogen Ceratocystis fimbriata.</title>
        <authorList>
            <person name="Simpson M.C."/>
            <person name="Wilken P.M."/>
            <person name="Coetzee M.P."/>
            <person name="Wingfield M.J."/>
            <person name="Wingfield B.D."/>
        </authorList>
    </citation>
    <scope>NUCLEOTIDE SEQUENCE [LARGE SCALE GENOMIC DNA]</scope>
    <source>
        <strain evidence="2 3">CBS 114723</strain>
    </source>
</reference>
<feature type="region of interest" description="Disordered" evidence="1">
    <location>
        <begin position="1"/>
        <end position="39"/>
    </location>
</feature>
<dbReference type="EMBL" id="APWK03000089">
    <property type="protein sequence ID" value="PHH51640.1"/>
    <property type="molecule type" value="Genomic_DNA"/>
</dbReference>
<accession>A0A2C5X0Z3</accession>
<gene>
    <name evidence="2" type="ORF">CFIMG_002218RA</name>
</gene>
<feature type="compositionally biased region" description="Low complexity" evidence="1">
    <location>
        <begin position="90"/>
        <end position="102"/>
    </location>
</feature>
<reference evidence="2 3" key="2">
    <citation type="journal article" date="2013" name="IMA Fungus">
        <title>IMA Genome-F 1: Ceratocystis fimbriata: Draft nuclear genome sequence for the plant pathogen, Ceratocystis fimbriata.</title>
        <authorList>
            <person name="Wilken P.M."/>
            <person name="Steenkamp E.T."/>
            <person name="Wingfield M.J."/>
            <person name="de Beer Z.W."/>
            <person name="Wingfield B.D."/>
        </authorList>
    </citation>
    <scope>NUCLEOTIDE SEQUENCE [LARGE SCALE GENOMIC DNA]</scope>
    <source>
        <strain evidence="2 3">CBS 114723</strain>
    </source>
</reference>
<feature type="compositionally biased region" description="Polar residues" evidence="1">
    <location>
        <begin position="1"/>
        <end position="24"/>
    </location>
</feature>
<feature type="region of interest" description="Disordered" evidence="1">
    <location>
        <begin position="54"/>
        <end position="102"/>
    </location>
</feature>